<reference evidence="2 3" key="1">
    <citation type="journal article" date="2007" name="Science">
        <title>Sea anemone genome reveals ancestral eumetazoan gene repertoire and genomic organization.</title>
        <authorList>
            <person name="Putnam N.H."/>
            <person name="Srivastava M."/>
            <person name="Hellsten U."/>
            <person name="Dirks B."/>
            <person name="Chapman J."/>
            <person name="Salamov A."/>
            <person name="Terry A."/>
            <person name="Shapiro H."/>
            <person name="Lindquist E."/>
            <person name="Kapitonov V.V."/>
            <person name="Jurka J."/>
            <person name="Genikhovich G."/>
            <person name="Grigoriev I.V."/>
            <person name="Lucas S.M."/>
            <person name="Steele R.E."/>
            <person name="Finnerty J.R."/>
            <person name="Technau U."/>
            <person name="Martindale M.Q."/>
            <person name="Rokhsar D.S."/>
        </authorList>
    </citation>
    <scope>NUCLEOTIDE SEQUENCE [LARGE SCALE GENOMIC DNA]</scope>
    <source>
        <strain evidence="3">CH2 X CH6</strain>
    </source>
</reference>
<feature type="domain" description="Mab-21-like nucleotidyltransferase" evidence="1">
    <location>
        <begin position="54"/>
        <end position="173"/>
    </location>
</feature>
<dbReference type="HOGENOM" id="CLU_1139180_0_0_1"/>
<evidence type="ECO:0000313" key="2">
    <source>
        <dbReference type="EMBL" id="EDO42247.1"/>
    </source>
</evidence>
<organism evidence="2 3">
    <name type="scientific">Nematostella vectensis</name>
    <name type="common">Starlet sea anemone</name>
    <dbReference type="NCBI Taxonomy" id="45351"/>
    <lineage>
        <taxon>Eukaryota</taxon>
        <taxon>Metazoa</taxon>
        <taxon>Cnidaria</taxon>
        <taxon>Anthozoa</taxon>
        <taxon>Hexacorallia</taxon>
        <taxon>Actiniaria</taxon>
        <taxon>Edwardsiidae</taxon>
        <taxon>Nematostella</taxon>
    </lineage>
</organism>
<accession>A7S297</accession>
<dbReference type="Gene3D" id="3.30.460.90">
    <property type="match status" value="1"/>
</dbReference>
<dbReference type="AlphaFoldDB" id="A7S297"/>
<protein>
    <recommendedName>
        <fullName evidence="1">Mab-21-like nucleotidyltransferase domain-containing protein</fullName>
    </recommendedName>
</protein>
<evidence type="ECO:0000259" key="1">
    <source>
        <dbReference type="Pfam" id="PF03281"/>
    </source>
</evidence>
<name>A7S297_NEMVE</name>
<keyword evidence="3" id="KW-1185">Reference proteome</keyword>
<dbReference type="Proteomes" id="UP000001593">
    <property type="component" value="Unassembled WGS sequence"/>
</dbReference>
<gene>
    <name evidence="2" type="ORF">NEMVEDRAFT_v1g242336</name>
</gene>
<dbReference type="InParanoid" id="A7S297"/>
<dbReference type="InterPro" id="IPR046903">
    <property type="entry name" value="Mab-21-like_nuc_Trfase"/>
</dbReference>
<proteinExistence type="predicted"/>
<dbReference type="Pfam" id="PF03281">
    <property type="entry name" value="Mab-21"/>
    <property type="match status" value="1"/>
</dbReference>
<sequence>MLRAFSKDMEVNISKEKKNTKDMFKIHVIEQVLKRCQEKYPKRISRFDVAGNLYDNLKTEGPDEEDATVLLILAKKKIVHEITQSGCALFLVKDASSEYAVDCSDEEGFLLPEKIIKWLFNLLQKESKSYQQSQDVIKINVSQLKQYSGVRLRVRDISIGYTLLVNVVPTLVAEEKVFSTSHLLLSTCLCPDDQPLERRWSPCFVLEEKKQLANMDTDGGCRHELFRVSARFPLESRKPRRPIP</sequence>
<dbReference type="EMBL" id="DS469567">
    <property type="protein sequence ID" value="EDO42247.1"/>
    <property type="molecule type" value="Genomic_DNA"/>
</dbReference>
<evidence type="ECO:0000313" key="3">
    <source>
        <dbReference type="Proteomes" id="UP000001593"/>
    </source>
</evidence>